<reference evidence="2" key="1">
    <citation type="submission" date="2016-10" db="EMBL/GenBank/DDBJ databases">
        <authorList>
            <person name="Varghese N."/>
            <person name="Submissions S."/>
        </authorList>
    </citation>
    <scope>NUCLEOTIDE SEQUENCE [LARGE SCALE GENOMIC DNA]</scope>
    <source>
        <strain evidence="2">DSM 11578</strain>
    </source>
</reference>
<dbReference type="OrthoDB" id="5609473at2"/>
<gene>
    <name evidence="1" type="ORF">SAMN04488079_106111</name>
</gene>
<organism evidence="1 2">
    <name type="scientific">Methylophaga sulfidovorans</name>
    <dbReference type="NCBI Taxonomy" id="45496"/>
    <lineage>
        <taxon>Bacteria</taxon>
        <taxon>Pseudomonadati</taxon>
        <taxon>Pseudomonadota</taxon>
        <taxon>Gammaproteobacteria</taxon>
        <taxon>Thiotrichales</taxon>
        <taxon>Piscirickettsiaceae</taxon>
        <taxon>Methylophaga</taxon>
    </lineage>
</organism>
<dbReference type="RefSeq" id="WP_091712646.1">
    <property type="nucleotide sequence ID" value="NZ_FOSH01000006.1"/>
</dbReference>
<dbReference type="STRING" id="45496.SAMN04488079_106111"/>
<dbReference type="Proteomes" id="UP000198924">
    <property type="component" value="Unassembled WGS sequence"/>
</dbReference>
<keyword evidence="2" id="KW-1185">Reference proteome</keyword>
<proteinExistence type="predicted"/>
<dbReference type="EMBL" id="FOSH01000006">
    <property type="protein sequence ID" value="SFK19807.1"/>
    <property type="molecule type" value="Genomic_DNA"/>
</dbReference>
<evidence type="ECO:0000313" key="2">
    <source>
        <dbReference type="Proteomes" id="UP000198924"/>
    </source>
</evidence>
<name>A0A1I3XJN7_9GAMM</name>
<sequence>MIFLIFTSEGLLEAAPEIQTEKASVWLNPDLKNHIELPNLAAAGCDYYFLPEHADPASEKSVINALSHVEKNSRDNEIYVEYL</sequence>
<evidence type="ECO:0000313" key="1">
    <source>
        <dbReference type="EMBL" id="SFK19807.1"/>
    </source>
</evidence>
<protein>
    <submittedName>
        <fullName evidence="1">Uncharacterized protein</fullName>
    </submittedName>
</protein>
<dbReference type="AlphaFoldDB" id="A0A1I3XJN7"/>
<accession>A0A1I3XJN7</accession>